<evidence type="ECO:0000313" key="2">
    <source>
        <dbReference type="Proteomes" id="UP000799291"/>
    </source>
</evidence>
<gene>
    <name evidence="1" type="ORF">K458DRAFT_320934</name>
</gene>
<reference evidence="1" key="1">
    <citation type="journal article" date="2020" name="Stud. Mycol.">
        <title>101 Dothideomycetes genomes: a test case for predicting lifestyles and emergence of pathogens.</title>
        <authorList>
            <person name="Haridas S."/>
            <person name="Albert R."/>
            <person name="Binder M."/>
            <person name="Bloem J."/>
            <person name="Labutti K."/>
            <person name="Salamov A."/>
            <person name="Andreopoulos B."/>
            <person name="Baker S."/>
            <person name="Barry K."/>
            <person name="Bills G."/>
            <person name="Bluhm B."/>
            <person name="Cannon C."/>
            <person name="Castanera R."/>
            <person name="Culley D."/>
            <person name="Daum C."/>
            <person name="Ezra D."/>
            <person name="Gonzalez J."/>
            <person name="Henrissat B."/>
            <person name="Kuo A."/>
            <person name="Liang C."/>
            <person name="Lipzen A."/>
            <person name="Lutzoni F."/>
            <person name="Magnuson J."/>
            <person name="Mondo S."/>
            <person name="Nolan M."/>
            <person name="Ohm R."/>
            <person name="Pangilinan J."/>
            <person name="Park H.-J."/>
            <person name="Ramirez L."/>
            <person name="Alfaro M."/>
            <person name="Sun H."/>
            <person name="Tritt A."/>
            <person name="Yoshinaga Y."/>
            <person name="Zwiers L.-H."/>
            <person name="Turgeon B."/>
            <person name="Goodwin S."/>
            <person name="Spatafora J."/>
            <person name="Crous P."/>
            <person name="Grigoriev I."/>
        </authorList>
    </citation>
    <scope>NUCLEOTIDE SEQUENCE</scope>
    <source>
        <strain evidence="1">CBS 122367</strain>
    </source>
</reference>
<organism evidence="1 2">
    <name type="scientific">Lentithecium fluviatile CBS 122367</name>
    <dbReference type="NCBI Taxonomy" id="1168545"/>
    <lineage>
        <taxon>Eukaryota</taxon>
        <taxon>Fungi</taxon>
        <taxon>Dikarya</taxon>
        <taxon>Ascomycota</taxon>
        <taxon>Pezizomycotina</taxon>
        <taxon>Dothideomycetes</taxon>
        <taxon>Pleosporomycetidae</taxon>
        <taxon>Pleosporales</taxon>
        <taxon>Massarineae</taxon>
        <taxon>Lentitheciaceae</taxon>
        <taxon>Lentithecium</taxon>
    </lineage>
</organism>
<dbReference type="EMBL" id="MU005628">
    <property type="protein sequence ID" value="KAF2676882.1"/>
    <property type="molecule type" value="Genomic_DNA"/>
</dbReference>
<proteinExistence type="predicted"/>
<dbReference type="Gene3D" id="2.120.10.30">
    <property type="entry name" value="TolB, C-terminal domain"/>
    <property type="match status" value="1"/>
</dbReference>
<dbReference type="PANTHER" id="PTHR11799">
    <property type="entry name" value="PARAOXONASE"/>
    <property type="match status" value="1"/>
</dbReference>
<dbReference type="InterPro" id="IPR011042">
    <property type="entry name" value="6-blade_b-propeller_TolB-like"/>
</dbReference>
<dbReference type="InterPro" id="IPR051288">
    <property type="entry name" value="Serum_paraoxonase/arylesterase"/>
</dbReference>
<dbReference type="PANTHER" id="PTHR11799:SF20">
    <property type="entry name" value="SMP-30_GLUCONOLACTONASE_LRE-LIKE REGION DOMAIN-CONTAINING PROTEIN"/>
    <property type="match status" value="1"/>
</dbReference>
<accession>A0A6G1IF93</accession>
<evidence type="ECO:0000313" key="1">
    <source>
        <dbReference type="EMBL" id="KAF2676882.1"/>
    </source>
</evidence>
<dbReference type="SUPFAM" id="SSF63829">
    <property type="entry name" value="Calcium-dependent phosphotriesterase"/>
    <property type="match status" value="1"/>
</dbReference>
<name>A0A6G1IF93_9PLEO</name>
<protein>
    <submittedName>
        <fullName evidence="1">Calcium-dependent phosphotriesterase</fullName>
    </submittedName>
</protein>
<dbReference type="OrthoDB" id="5307922at2759"/>
<keyword evidence="2" id="KW-1185">Reference proteome</keyword>
<dbReference type="Proteomes" id="UP000799291">
    <property type="component" value="Unassembled WGS sequence"/>
</dbReference>
<dbReference type="AlphaFoldDB" id="A0A6G1IF93"/>
<sequence>MLRDLVISGSVLVALNAAVYQLWLKEILEVTVGVGRIIQNIEEFPYDCQRLEHHRLEACEDLWLDDEARVLYAACAGSQSRVAWNQATDRFNQSGRRPGGGELIALDIDTPGSDGLFNLRAIKPVDYIGAAGDTSFDPIGFDAEIIDAATIHFHIVNERPPVDYQLNYISAASMGANSTIDTFEHKRGATEMKHLRTIFSPEVYAPNNIAAVGGSAVVIANDHSGRVGFRKKLDPILGGGNLAYCSSTSSCHRASPLNLKFPNGLVRGADGLIYVPSTIDGKVRVFRLNSANELLQHIDTIELRMPLDNLAVDANGDLWVPGAPDFWSLMRWVEHPLVEPAKVAVLRVKKVGGWKNSGKGNTEYVVEKMLEDGEVKVLSGITTVRHDVKTGRLFMGGAFNPYLVVCEPR</sequence>